<name>A0A1H8A436_9HYPH</name>
<evidence type="ECO:0000256" key="2">
    <source>
        <dbReference type="ARBA" id="ARBA00022692"/>
    </source>
</evidence>
<keyword evidence="2" id="KW-0812">Transmembrane</keyword>
<dbReference type="GO" id="GO:0012505">
    <property type="term" value="C:endomembrane system"/>
    <property type="evidence" value="ECO:0007669"/>
    <property type="project" value="UniProtKB-SubCell"/>
</dbReference>
<evidence type="ECO:0000313" key="7">
    <source>
        <dbReference type="Proteomes" id="UP000199664"/>
    </source>
</evidence>
<evidence type="ECO:0000256" key="4">
    <source>
        <dbReference type="ARBA" id="ARBA00023136"/>
    </source>
</evidence>
<comment type="subcellular location">
    <subcellularLocation>
        <location evidence="1">Endomembrane system</location>
        <topology evidence="1">Multi-pass membrane protein</topology>
    </subcellularLocation>
</comment>
<evidence type="ECO:0000313" key="6">
    <source>
        <dbReference type="EMBL" id="SEM64674.1"/>
    </source>
</evidence>
<dbReference type="AlphaFoldDB" id="A0A1H8A436"/>
<protein>
    <submittedName>
        <fullName evidence="6">Uncharacterized membrane protein YkvA, DUF1232 family</fullName>
    </submittedName>
</protein>
<accession>A0A1H8A436</accession>
<organism evidence="6 7">
    <name type="scientific">Bosea lupini</name>
    <dbReference type="NCBI Taxonomy" id="1036779"/>
    <lineage>
        <taxon>Bacteria</taxon>
        <taxon>Pseudomonadati</taxon>
        <taxon>Pseudomonadota</taxon>
        <taxon>Alphaproteobacteria</taxon>
        <taxon>Hyphomicrobiales</taxon>
        <taxon>Boseaceae</taxon>
        <taxon>Bosea</taxon>
    </lineage>
</organism>
<keyword evidence="7" id="KW-1185">Reference proteome</keyword>
<keyword evidence="4" id="KW-0472">Membrane</keyword>
<dbReference type="EMBL" id="FOAN01000017">
    <property type="protein sequence ID" value="SEM64674.1"/>
    <property type="molecule type" value="Genomic_DNA"/>
</dbReference>
<dbReference type="InterPro" id="IPR010652">
    <property type="entry name" value="DUF1232"/>
</dbReference>
<keyword evidence="3" id="KW-1133">Transmembrane helix</keyword>
<dbReference type="Proteomes" id="UP000199664">
    <property type="component" value="Unassembled WGS sequence"/>
</dbReference>
<evidence type="ECO:0000256" key="1">
    <source>
        <dbReference type="ARBA" id="ARBA00004127"/>
    </source>
</evidence>
<evidence type="ECO:0000256" key="3">
    <source>
        <dbReference type="ARBA" id="ARBA00022989"/>
    </source>
</evidence>
<dbReference type="Pfam" id="PF06803">
    <property type="entry name" value="DUF1232"/>
    <property type="match status" value="1"/>
</dbReference>
<reference evidence="7" key="1">
    <citation type="submission" date="2016-10" db="EMBL/GenBank/DDBJ databases">
        <authorList>
            <person name="Varghese N."/>
            <person name="Submissions S."/>
        </authorList>
    </citation>
    <scope>NUCLEOTIDE SEQUENCE [LARGE SCALE GENOMIC DNA]</scope>
    <source>
        <strain evidence="7">LMG 26383,CCUG 61248,R- 45681</strain>
    </source>
</reference>
<dbReference type="OrthoDB" id="9813247at2"/>
<sequence length="126" mass="13809">MSDSFGFGQRFTPDEMASIRKSLRDEARFGSEFIGRLKRVAKRIPFAEDLLAAWVCTRDPSTPRRVKLTLLAALGYFVLPLDAIPDVMPLLGFTDDAAVIAAALAAVAGSITQQHRDKAKEMLADL</sequence>
<dbReference type="RefSeq" id="WP_091843062.1">
    <property type="nucleotide sequence ID" value="NZ_FOAN01000017.1"/>
</dbReference>
<proteinExistence type="predicted"/>
<evidence type="ECO:0000259" key="5">
    <source>
        <dbReference type="Pfam" id="PF06803"/>
    </source>
</evidence>
<feature type="domain" description="DUF1232" evidence="5">
    <location>
        <begin position="66"/>
        <end position="101"/>
    </location>
</feature>
<dbReference type="STRING" id="1036779.SAMN04515666_11724"/>
<gene>
    <name evidence="6" type="ORF">SAMN04515666_11724</name>
</gene>